<evidence type="ECO:0000313" key="2">
    <source>
        <dbReference type="EMBL" id="MBM0244593.1"/>
    </source>
</evidence>
<dbReference type="InterPro" id="IPR027417">
    <property type="entry name" value="P-loop_NTPase"/>
</dbReference>
<reference evidence="2 3" key="1">
    <citation type="submission" date="2021-01" db="EMBL/GenBank/DDBJ databases">
        <title>Complete genome sequences of Corynebacterium macginleyi strains isolated from infectious keratitis.</title>
        <authorList>
            <person name="Sagerfors S."/>
            <person name="Poehlein A."/>
            <person name="Soderquist B."/>
            <person name="Bruggemann H."/>
        </authorList>
    </citation>
    <scope>NUCLEOTIDE SEQUENCE [LARGE SCALE GENOMIC DNA]</scope>
    <source>
        <strain evidence="2 3">12T220</strain>
    </source>
</reference>
<evidence type="ECO:0000313" key="3">
    <source>
        <dbReference type="Proteomes" id="UP001518680"/>
    </source>
</evidence>
<protein>
    <recommendedName>
        <fullName evidence="4">ATP-binding protein</fullName>
    </recommendedName>
</protein>
<name>A0ABS1Y868_9CORY</name>
<feature type="compositionally biased region" description="Basic and acidic residues" evidence="1">
    <location>
        <begin position="222"/>
        <end position="231"/>
    </location>
</feature>
<evidence type="ECO:0008006" key="4">
    <source>
        <dbReference type="Google" id="ProtNLM"/>
    </source>
</evidence>
<evidence type="ECO:0000256" key="1">
    <source>
        <dbReference type="SAM" id="MobiDB-lite"/>
    </source>
</evidence>
<gene>
    <name evidence="2" type="ORF">GWO63_010170</name>
</gene>
<keyword evidence="3" id="KW-1185">Reference proteome</keyword>
<dbReference type="SUPFAM" id="SSF52540">
    <property type="entry name" value="P-loop containing nucleoside triphosphate hydrolases"/>
    <property type="match status" value="1"/>
</dbReference>
<dbReference type="EMBL" id="JAACBX020000002">
    <property type="protein sequence ID" value="MBM0244593.1"/>
    <property type="molecule type" value="Genomic_DNA"/>
</dbReference>
<feature type="region of interest" description="Disordered" evidence="1">
    <location>
        <begin position="215"/>
        <end position="242"/>
    </location>
</feature>
<dbReference type="Proteomes" id="UP001518680">
    <property type="component" value="Unassembled WGS sequence"/>
</dbReference>
<accession>A0ABS1Y868</accession>
<sequence length="242" mass="26515">MGIIVVTGPPAAGKTTYIREHKQHGDVIIDYDEIANTFAGHDADNHEHEPHIKAITKAARQAAIDKAIDKHDGSFTVWIIHSTPSATQLKRYKAAGADIMTIDPGKDTVMRRCKQQRPEYMLKIAADWYAKKSKAAKTTTQRGYGQAHQKQRRTLLAQLVDGAPCPECGKPMFKTAAKNFDGAALEADHGPGAALKYAANKQATKATRLLHRTCNRSGGAWDRPRPVKMEESASDGDGFVWA</sequence>
<comment type="caution">
    <text evidence="2">The sequence shown here is derived from an EMBL/GenBank/DDBJ whole genome shotgun (WGS) entry which is preliminary data.</text>
</comment>
<organism evidence="2 3">
    <name type="scientific">Corynebacterium macginleyi</name>
    <dbReference type="NCBI Taxonomy" id="38290"/>
    <lineage>
        <taxon>Bacteria</taxon>
        <taxon>Bacillati</taxon>
        <taxon>Actinomycetota</taxon>
        <taxon>Actinomycetes</taxon>
        <taxon>Mycobacteriales</taxon>
        <taxon>Corynebacteriaceae</taxon>
        <taxon>Corynebacterium</taxon>
    </lineage>
</organism>
<proteinExistence type="predicted"/>
<dbReference type="RefSeq" id="WP_200449268.1">
    <property type="nucleotide sequence ID" value="NZ_JAACBX020000002.1"/>
</dbReference>
<dbReference type="Gene3D" id="3.40.50.300">
    <property type="entry name" value="P-loop containing nucleotide triphosphate hydrolases"/>
    <property type="match status" value="1"/>
</dbReference>